<sequence length="200" mass="21865">MNRVCHDLLSHQDLLTRLDVEIGDGDHGFNISRGAEAVLEAAPQWRHLMDDAFLKALGECVLKHIGGASGALYGTLFLTWGKALNQGKSIDAAFYLGVESVERRGKSTVGDKTMLDVLVPFAAYWHFETKALGVDTWPIVQRLAETHCENTKNLLAQKGRAAYLGERSVGHIDPGACSCMLAMKAAMNGMMEMTNLEQSD</sequence>
<dbReference type="InterPro" id="IPR050861">
    <property type="entry name" value="Dihydroxyacetone_Kinase"/>
</dbReference>
<dbReference type="NCBIfam" id="TIGR02365">
    <property type="entry name" value="dha_L_ycgS"/>
    <property type="match status" value="1"/>
</dbReference>
<evidence type="ECO:0000256" key="2">
    <source>
        <dbReference type="ARBA" id="ARBA00022777"/>
    </source>
</evidence>
<evidence type="ECO:0000313" key="5">
    <source>
        <dbReference type="Proteomes" id="UP000095039"/>
    </source>
</evidence>
<feature type="domain" description="DhaL" evidence="3">
    <location>
        <begin position="1"/>
        <end position="188"/>
    </location>
</feature>
<dbReference type="PANTHER" id="PTHR28629:SF4">
    <property type="entry name" value="TRIOKINASE_FMN CYCLASE"/>
    <property type="match status" value="1"/>
</dbReference>
<dbReference type="EMBL" id="AJWN02000023">
    <property type="protein sequence ID" value="OEE63358.1"/>
    <property type="molecule type" value="Genomic_DNA"/>
</dbReference>
<name>A0A1E5CCX4_9GAMM</name>
<dbReference type="GO" id="GO:0019563">
    <property type="term" value="P:glycerol catabolic process"/>
    <property type="evidence" value="ECO:0007669"/>
    <property type="project" value="TreeGrafter"/>
</dbReference>
<evidence type="ECO:0000313" key="4">
    <source>
        <dbReference type="EMBL" id="OEE63358.1"/>
    </source>
</evidence>
<dbReference type="RefSeq" id="WP_016959357.1">
    <property type="nucleotide sequence ID" value="NZ_AJWN02000023.1"/>
</dbReference>
<dbReference type="SMART" id="SM01120">
    <property type="entry name" value="Dak2"/>
    <property type="match status" value="1"/>
</dbReference>
<comment type="caution">
    <text evidence="4">The sequence shown here is derived from an EMBL/GenBank/DDBJ whole genome shotgun (WGS) entry which is preliminary data.</text>
</comment>
<keyword evidence="1" id="KW-0808">Transferase</keyword>
<accession>A0A1E5CCX4</accession>
<dbReference type="Gene3D" id="1.25.40.340">
    <property type="match status" value="1"/>
</dbReference>
<dbReference type="PROSITE" id="PS51480">
    <property type="entry name" value="DHAL"/>
    <property type="match status" value="1"/>
</dbReference>
<dbReference type="Pfam" id="PF02734">
    <property type="entry name" value="Dak2"/>
    <property type="match status" value="1"/>
</dbReference>
<evidence type="ECO:0000259" key="3">
    <source>
        <dbReference type="PROSITE" id="PS51480"/>
    </source>
</evidence>
<keyword evidence="5" id="KW-1185">Reference proteome</keyword>
<dbReference type="GO" id="GO:0004371">
    <property type="term" value="F:glycerone kinase activity"/>
    <property type="evidence" value="ECO:0007669"/>
    <property type="project" value="InterPro"/>
</dbReference>
<reference evidence="4 5" key="1">
    <citation type="journal article" date="2012" name="Science">
        <title>Ecological populations of bacteria act as socially cohesive units of antibiotic production and resistance.</title>
        <authorList>
            <person name="Cordero O.X."/>
            <person name="Wildschutte H."/>
            <person name="Kirkup B."/>
            <person name="Proehl S."/>
            <person name="Ngo L."/>
            <person name="Hussain F."/>
            <person name="Le Roux F."/>
            <person name="Mincer T."/>
            <person name="Polz M.F."/>
        </authorList>
    </citation>
    <scope>NUCLEOTIDE SEQUENCE [LARGE SCALE GENOMIC DNA]</scope>
    <source>
        <strain evidence="4 5">FF-454</strain>
    </source>
</reference>
<proteinExistence type="predicted"/>
<evidence type="ECO:0000256" key="1">
    <source>
        <dbReference type="ARBA" id="ARBA00022679"/>
    </source>
</evidence>
<dbReference type="FunFam" id="1.25.40.340:FF:000002">
    <property type="entry name" value="Dihydroxyacetone kinase, L subunit"/>
    <property type="match status" value="1"/>
</dbReference>
<gene>
    <name evidence="4" type="ORF">A1OK_07020</name>
</gene>
<dbReference type="PANTHER" id="PTHR28629">
    <property type="entry name" value="TRIOKINASE/FMN CYCLASE"/>
    <property type="match status" value="1"/>
</dbReference>
<keyword evidence="2 4" id="KW-0418">Kinase</keyword>
<organism evidence="4 5">
    <name type="scientific">Enterovibrio norvegicus FF-454</name>
    <dbReference type="NCBI Taxonomy" id="1185651"/>
    <lineage>
        <taxon>Bacteria</taxon>
        <taxon>Pseudomonadati</taxon>
        <taxon>Pseudomonadota</taxon>
        <taxon>Gammaproteobacteria</taxon>
        <taxon>Vibrionales</taxon>
        <taxon>Vibrionaceae</taxon>
        <taxon>Enterovibrio</taxon>
    </lineage>
</organism>
<dbReference type="GO" id="GO:0005829">
    <property type="term" value="C:cytosol"/>
    <property type="evidence" value="ECO:0007669"/>
    <property type="project" value="TreeGrafter"/>
</dbReference>
<dbReference type="InterPro" id="IPR036117">
    <property type="entry name" value="DhaL_dom_sf"/>
</dbReference>
<dbReference type="InterPro" id="IPR012737">
    <property type="entry name" value="DhaK_L_YcgS"/>
</dbReference>
<dbReference type="AlphaFoldDB" id="A0A1E5CCX4"/>
<dbReference type="Proteomes" id="UP000095039">
    <property type="component" value="Unassembled WGS sequence"/>
</dbReference>
<dbReference type="InterPro" id="IPR004007">
    <property type="entry name" value="DhaL_dom"/>
</dbReference>
<protein>
    <submittedName>
        <fullName evidence="4">Dihydroxyacetone kinase subunit L</fullName>
    </submittedName>
</protein>
<dbReference type="SUPFAM" id="SSF101473">
    <property type="entry name" value="DhaL-like"/>
    <property type="match status" value="1"/>
</dbReference>